<feature type="coiled-coil region" evidence="1">
    <location>
        <begin position="78"/>
        <end position="105"/>
    </location>
</feature>
<organism evidence="2 3">
    <name type="scientific">Morchella conica CCBAS932</name>
    <dbReference type="NCBI Taxonomy" id="1392247"/>
    <lineage>
        <taxon>Eukaryota</taxon>
        <taxon>Fungi</taxon>
        <taxon>Dikarya</taxon>
        <taxon>Ascomycota</taxon>
        <taxon>Pezizomycotina</taxon>
        <taxon>Pezizomycetes</taxon>
        <taxon>Pezizales</taxon>
        <taxon>Morchellaceae</taxon>
        <taxon>Morchella</taxon>
    </lineage>
</organism>
<proteinExistence type="predicted"/>
<dbReference type="InParanoid" id="A0A3N4KMR8"/>
<protein>
    <submittedName>
        <fullName evidence="2">Uncharacterized protein</fullName>
    </submittedName>
</protein>
<evidence type="ECO:0000313" key="3">
    <source>
        <dbReference type="Proteomes" id="UP000277580"/>
    </source>
</evidence>
<evidence type="ECO:0000256" key="1">
    <source>
        <dbReference type="SAM" id="Coils"/>
    </source>
</evidence>
<keyword evidence="1" id="KW-0175">Coiled coil</keyword>
<name>A0A3N4KMR8_9PEZI</name>
<gene>
    <name evidence="2" type="ORF">P167DRAFT_547044</name>
</gene>
<dbReference type="Proteomes" id="UP000277580">
    <property type="component" value="Unassembled WGS sequence"/>
</dbReference>
<keyword evidence="3" id="KW-1185">Reference proteome</keyword>
<accession>A0A3N4KMR8</accession>
<evidence type="ECO:0000313" key="2">
    <source>
        <dbReference type="EMBL" id="RPB10728.1"/>
    </source>
</evidence>
<reference evidence="2 3" key="1">
    <citation type="journal article" date="2018" name="Nat. Ecol. Evol.">
        <title>Pezizomycetes genomes reveal the molecular basis of ectomycorrhizal truffle lifestyle.</title>
        <authorList>
            <person name="Murat C."/>
            <person name="Payen T."/>
            <person name="Noel B."/>
            <person name="Kuo A."/>
            <person name="Morin E."/>
            <person name="Chen J."/>
            <person name="Kohler A."/>
            <person name="Krizsan K."/>
            <person name="Balestrini R."/>
            <person name="Da Silva C."/>
            <person name="Montanini B."/>
            <person name="Hainaut M."/>
            <person name="Levati E."/>
            <person name="Barry K.W."/>
            <person name="Belfiori B."/>
            <person name="Cichocki N."/>
            <person name="Clum A."/>
            <person name="Dockter R.B."/>
            <person name="Fauchery L."/>
            <person name="Guy J."/>
            <person name="Iotti M."/>
            <person name="Le Tacon F."/>
            <person name="Lindquist E.A."/>
            <person name="Lipzen A."/>
            <person name="Malagnac F."/>
            <person name="Mello A."/>
            <person name="Molinier V."/>
            <person name="Miyauchi S."/>
            <person name="Poulain J."/>
            <person name="Riccioni C."/>
            <person name="Rubini A."/>
            <person name="Sitrit Y."/>
            <person name="Splivallo R."/>
            <person name="Traeger S."/>
            <person name="Wang M."/>
            <person name="Zifcakova L."/>
            <person name="Wipf D."/>
            <person name="Zambonelli A."/>
            <person name="Paolocci F."/>
            <person name="Nowrousian M."/>
            <person name="Ottonello S."/>
            <person name="Baldrian P."/>
            <person name="Spatafora J.W."/>
            <person name="Henrissat B."/>
            <person name="Nagy L.G."/>
            <person name="Aury J.M."/>
            <person name="Wincker P."/>
            <person name="Grigoriev I.V."/>
            <person name="Bonfante P."/>
            <person name="Martin F.M."/>
        </authorList>
    </citation>
    <scope>NUCLEOTIDE SEQUENCE [LARGE SCALE GENOMIC DNA]</scope>
    <source>
        <strain evidence="2 3">CCBAS932</strain>
    </source>
</reference>
<sequence length="163" mass="18856">MLHTSSSKNAKHKHYVSYDLMDENTADPTYLEYNTLRKAHIQYKLIDHQAQLTKCFIAIGKIALEELKGVKIDLDSITDAVEYRINNLEVEIAEHEVEVEYNEKLDGHDSRLLVRIGYDGNLRGAEIVMINREEEPHIIKMEGLANHVRMIGEEYQYNQQVTA</sequence>
<dbReference type="EMBL" id="ML119141">
    <property type="protein sequence ID" value="RPB10728.1"/>
    <property type="molecule type" value="Genomic_DNA"/>
</dbReference>
<dbReference type="AlphaFoldDB" id="A0A3N4KMR8"/>